<accession>A0A3P7J9T1</accession>
<protein>
    <submittedName>
        <fullName evidence="1">Uncharacterized protein</fullName>
    </submittedName>
</protein>
<name>A0A3P7J9T1_STRVU</name>
<keyword evidence="2" id="KW-1185">Reference proteome</keyword>
<sequence length="93" mass="10467">MYQPRLTSAVVGRSLSFCQLHRRPAGRYRCRRQYSVACRECDVFVTGLTTARGMSRRSRVSDEIDVISTSDDEIPLPPSKPPITIRGVGHITM</sequence>
<proteinExistence type="predicted"/>
<gene>
    <name evidence="1" type="ORF">SVUK_LOCUS17258</name>
</gene>
<organism evidence="1 2">
    <name type="scientific">Strongylus vulgaris</name>
    <name type="common">Blood worm</name>
    <dbReference type="NCBI Taxonomy" id="40348"/>
    <lineage>
        <taxon>Eukaryota</taxon>
        <taxon>Metazoa</taxon>
        <taxon>Ecdysozoa</taxon>
        <taxon>Nematoda</taxon>
        <taxon>Chromadorea</taxon>
        <taxon>Rhabditida</taxon>
        <taxon>Rhabditina</taxon>
        <taxon>Rhabditomorpha</taxon>
        <taxon>Strongyloidea</taxon>
        <taxon>Strongylidae</taxon>
        <taxon>Strongylus</taxon>
    </lineage>
</organism>
<evidence type="ECO:0000313" key="1">
    <source>
        <dbReference type="EMBL" id="VDM82260.1"/>
    </source>
</evidence>
<dbReference type="EMBL" id="UYYB01116760">
    <property type="protein sequence ID" value="VDM82260.1"/>
    <property type="molecule type" value="Genomic_DNA"/>
</dbReference>
<evidence type="ECO:0000313" key="2">
    <source>
        <dbReference type="Proteomes" id="UP000270094"/>
    </source>
</evidence>
<dbReference type="Proteomes" id="UP000270094">
    <property type="component" value="Unassembled WGS sequence"/>
</dbReference>
<reference evidence="1 2" key="1">
    <citation type="submission" date="2018-11" db="EMBL/GenBank/DDBJ databases">
        <authorList>
            <consortium name="Pathogen Informatics"/>
        </authorList>
    </citation>
    <scope>NUCLEOTIDE SEQUENCE [LARGE SCALE GENOMIC DNA]</scope>
</reference>
<dbReference type="AlphaFoldDB" id="A0A3P7J9T1"/>